<dbReference type="InterPro" id="IPR026444">
    <property type="entry name" value="Secre_tail"/>
</dbReference>
<keyword evidence="3" id="KW-1185">Reference proteome</keyword>
<comment type="caution">
    <text evidence="2">The sequence shown here is derived from an EMBL/GenBank/DDBJ whole genome shotgun (WGS) entry which is preliminary data.</text>
</comment>
<sequence length="647" mass="71874">MHFKLLLLIFFCGLTVTTNAQEKQGANWFLGGDYDVFLGPIPGVHLDFNHSEVSKSQFLIKYGMRVGAVATISDRKGRLLFFTNDGYVFSREKSNNEYQPMLNSGSRGSDFSELIMQNPKDEQRYYIFTTTYSWENPLLVKEVNMRLNNGLGDVVPSASGAVKTNIGTGMAAMLHANNKDFWLVTSSATGDSIFSFPVNAAGIGARVVSLPNRNIDSLCWLKSSPNSEMLVTGGKQGVELFHFNRHTGAVSPFVTLGIPDPGKEKGYSFSFSPDNKKLYVGTKSIFDPVNNQNNSSCSILQYELTAGNATQIQQTVTALYKTSLPNSTNDPLFISDMQLAMNGKIYTSIRNPSFSYNQNYLSQINYPDQKGLNAGFQLNTIHVGALILSLPSLNQTIFRNVGKLQAQASKDTICYGDSVQLSAYGAGAERFRWQIVDGLTSPNDTLANPIVWPTVTTTYRVIASSPFRTDTAFVKVVVRTNPEIKLSGPEEVFTLAENQEYQASGETPRSTLNWQVFGGEIVSGQGTNHIRVNWAEAGSGTLRVVEITGQACNYSESLNVKITGSPPPVFYNIITPNGDKLNDAFVIQNLKWYAENELKIYNRWGVEVFRTRNYKNNWQTEELSSGVYFYRFQAGTQTWKGWLEVVK</sequence>
<dbReference type="SUPFAM" id="SSF75011">
    <property type="entry name" value="3-carboxy-cis,cis-mucoante lactonizing enzyme"/>
    <property type="match status" value="1"/>
</dbReference>
<feature type="signal peptide" evidence="1">
    <location>
        <begin position="1"/>
        <end position="20"/>
    </location>
</feature>
<protein>
    <submittedName>
        <fullName evidence="2">Gliding motility-associated C-terminal domain-containing protein</fullName>
    </submittedName>
</protein>
<dbReference type="NCBIfam" id="TIGR04183">
    <property type="entry name" value="Por_Secre_tail"/>
    <property type="match status" value="1"/>
</dbReference>
<dbReference type="Proteomes" id="UP000644147">
    <property type="component" value="Unassembled WGS sequence"/>
</dbReference>
<name>A0ABS1BWT0_9BACT</name>
<proteinExistence type="predicted"/>
<evidence type="ECO:0000256" key="1">
    <source>
        <dbReference type="SAM" id="SignalP"/>
    </source>
</evidence>
<evidence type="ECO:0000313" key="2">
    <source>
        <dbReference type="EMBL" id="MBK0401592.1"/>
    </source>
</evidence>
<evidence type="ECO:0000313" key="3">
    <source>
        <dbReference type="Proteomes" id="UP000644147"/>
    </source>
</evidence>
<feature type="chain" id="PRO_5046658745" evidence="1">
    <location>
        <begin position="21"/>
        <end position="647"/>
    </location>
</feature>
<dbReference type="RefSeq" id="WP_200504218.1">
    <property type="nucleotide sequence ID" value="NZ_JAEHFX010000001.1"/>
</dbReference>
<reference evidence="2 3" key="1">
    <citation type="submission" date="2020-12" db="EMBL/GenBank/DDBJ databases">
        <title>Bacterial novel species Adhaeribacter sp. BT258 isolated from soil.</title>
        <authorList>
            <person name="Jung H.-Y."/>
        </authorList>
    </citation>
    <scope>NUCLEOTIDE SEQUENCE [LARGE SCALE GENOMIC DNA]</scope>
    <source>
        <strain evidence="2 3">BT258</strain>
    </source>
</reference>
<dbReference type="Pfam" id="PF13585">
    <property type="entry name" value="CHU_C"/>
    <property type="match status" value="1"/>
</dbReference>
<keyword evidence="1" id="KW-0732">Signal</keyword>
<gene>
    <name evidence="2" type="ORF">I5M27_01265</name>
</gene>
<dbReference type="EMBL" id="JAEHFX010000001">
    <property type="protein sequence ID" value="MBK0401592.1"/>
    <property type="molecule type" value="Genomic_DNA"/>
</dbReference>
<organism evidence="2 3">
    <name type="scientific">Adhaeribacter terrigena</name>
    <dbReference type="NCBI Taxonomy" id="2793070"/>
    <lineage>
        <taxon>Bacteria</taxon>
        <taxon>Pseudomonadati</taxon>
        <taxon>Bacteroidota</taxon>
        <taxon>Cytophagia</taxon>
        <taxon>Cytophagales</taxon>
        <taxon>Hymenobacteraceae</taxon>
        <taxon>Adhaeribacter</taxon>
    </lineage>
</organism>
<accession>A0ABS1BWT0</accession>